<dbReference type="AlphaFoldDB" id="A0A8D8CTQ8"/>
<name>A0A8D8CTQ8_CULPI</name>
<protein>
    <submittedName>
        <fullName evidence="1">(northern house mosquito) hypothetical protein</fullName>
    </submittedName>
</protein>
<organism evidence="1">
    <name type="scientific">Culex pipiens</name>
    <name type="common">House mosquito</name>
    <dbReference type="NCBI Taxonomy" id="7175"/>
    <lineage>
        <taxon>Eukaryota</taxon>
        <taxon>Metazoa</taxon>
        <taxon>Ecdysozoa</taxon>
        <taxon>Arthropoda</taxon>
        <taxon>Hexapoda</taxon>
        <taxon>Insecta</taxon>
        <taxon>Pterygota</taxon>
        <taxon>Neoptera</taxon>
        <taxon>Endopterygota</taxon>
        <taxon>Diptera</taxon>
        <taxon>Nematocera</taxon>
        <taxon>Culicoidea</taxon>
        <taxon>Culicidae</taxon>
        <taxon>Culicinae</taxon>
        <taxon>Culicini</taxon>
        <taxon>Culex</taxon>
        <taxon>Culex</taxon>
    </lineage>
</organism>
<dbReference type="EMBL" id="HBUE01139995">
    <property type="protein sequence ID" value="CAG6500304.1"/>
    <property type="molecule type" value="Transcribed_RNA"/>
</dbReference>
<sequence>MDLKKIIFFYLQVQKRFFKKCVYLIVNLYQITIFKRENSIWFFYYIQQNIKKKNMFFYHFQSNLCKPLICYLIPMQIRPLEKKKKTNVIKYTYSKFTKKNTFW</sequence>
<accession>A0A8D8CTQ8</accession>
<evidence type="ECO:0000313" key="1">
    <source>
        <dbReference type="EMBL" id="CAG6500304.1"/>
    </source>
</evidence>
<reference evidence="1" key="1">
    <citation type="submission" date="2021-05" db="EMBL/GenBank/DDBJ databases">
        <authorList>
            <person name="Alioto T."/>
            <person name="Alioto T."/>
            <person name="Gomez Garrido J."/>
        </authorList>
    </citation>
    <scope>NUCLEOTIDE SEQUENCE</scope>
</reference>
<proteinExistence type="predicted"/>